<sequence length="157" mass="17946">MASSQTPPTRAEYLAQPEIKELLEKRPEIKAFIDAHPEILLGREAYDMEDKKANAEYGDEVFDDESKPFPEMVLIQKYYYSTRPDTKVEDQNKRVMVAAVINDDYIEKRFQAIAQGPRDGNQYDDPEGCLKLPSSADPLNWKAMDGSYGKSSNRMTE</sequence>
<accession>A0A9N9Y300</accession>
<dbReference type="Proteomes" id="UP000754883">
    <property type="component" value="Unassembled WGS sequence"/>
</dbReference>
<keyword evidence="3" id="KW-1185">Reference proteome</keyword>
<comment type="caution">
    <text evidence="2">The sequence shown here is derived from an EMBL/GenBank/DDBJ whole genome shotgun (WGS) entry which is preliminary data.</text>
</comment>
<name>A0A9N9Y300_9HYPO</name>
<feature type="region of interest" description="Disordered" evidence="1">
    <location>
        <begin position="134"/>
        <end position="157"/>
    </location>
</feature>
<organism evidence="2 3">
    <name type="scientific">Clonostachys byssicola</name>
    <dbReference type="NCBI Taxonomy" id="160290"/>
    <lineage>
        <taxon>Eukaryota</taxon>
        <taxon>Fungi</taxon>
        <taxon>Dikarya</taxon>
        <taxon>Ascomycota</taxon>
        <taxon>Pezizomycotina</taxon>
        <taxon>Sordariomycetes</taxon>
        <taxon>Hypocreomycetidae</taxon>
        <taxon>Hypocreales</taxon>
        <taxon>Bionectriaceae</taxon>
        <taxon>Clonostachys</taxon>
    </lineage>
</organism>
<evidence type="ECO:0000313" key="3">
    <source>
        <dbReference type="Proteomes" id="UP000754883"/>
    </source>
</evidence>
<proteinExistence type="predicted"/>
<protein>
    <submittedName>
        <fullName evidence="2">Uncharacterized protein</fullName>
    </submittedName>
</protein>
<dbReference type="AlphaFoldDB" id="A0A9N9Y300"/>
<gene>
    <name evidence="2" type="ORF">CBYS24578_00016499</name>
</gene>
<evidence type="ECO:0000313" key="2">
    <source>
        <dbReference type="EMBL" id="CAG9988271.1"/>
    </source>
</evidence>
<dbReference type="EMBL" id="CABFNO020001448">
    <property type="protein sequence ID" value="CAG9988271.1"/>
    <property type="molecule type" value="Genomic_DNA"/>
</dbReference>
<dbReference type="OrthoDB" id="3682102at2759"/>
<evidence type="ECO:0000256" key="1">
    <source>
        <dbReference type="SAM" id="MobiDB-lite"/>
    </source>
</evidence>
<reference evidence="2" key="1">
    <citation type="submission" date="2021-10" db="EMBL/GenBank/DDBJ databases">
        <authorList>
            <person name="Piombo E."/>
        </authorList>
    </citation>
    <scope>NUCLEOTIDE SEQUENCE</scope>
</reference>